<keyword evidence="2" id="KW-0472">Membrane</keyword>
<accession>A0ABV8RNY2</accession>
<reference evidence="4" key="1">
    <citation type="journal article" date="2019" name="Int. J. Syst. Evol. Microbiol.">
        <title>The Global Catalogue of Microorganisms (GCM) 10K type strain sequencing project: providing services to taxonomists for standard genome sequencing and annotation.</title>
        <authorList>
            <consortium name="The Broad Institute Genomics Platform"/>
            <consortium name="The Broad Institute Genome Sequencing Center for Infectious Disease"/>
            <person name="Wu L."/>
            <person name="Ma J."/>
        </authorList>
    </citation>
    <scope>NUCLEOTIDE SEQUENCE [LARGE SCALE GENOMIC DNA]</scope>
    <source>
        <strain evidence="4">CGMCC 1.12989</strain>
    </source>
</reference>
<gene>
    <name evidence="3" type="ORF">ACFO0A_04245</name>
</gene>
<evidence type="ECO:0000256" key="1">
    <source>
        <dbReference type="SAM" id="MobiDB-lite"/>
    </source>
</evidence>
<dbReference type="RefSeq" id="WP_379537724.1">
    <property type="nucleotide sequence ID" value="NZ_JBHSDR010000003.1"/>
</dbReference>
<keyword evidence="2" id="KW-0812">Transmembrane</keyword>
<feature type="region of interest" description="Disordered" evidence="1">
    <location>
        <begin position="130"/>
        <end position="164"/>
    </location>
</feature>
<sequence length="262" mass="27646">MSNPFQKLVGALPGSVREWAESRGTGFLLALAVQGLLALLLLTLGVSSVEQQIVPTALVSFDAKQDAAPDPKPSPSSRPEPQRAAQEKTSPRVAPPKPTAPVTAPPTSQPPPMIAISPREMAALDIANLPRSQPAPKAPGKAMMGPAAPSGGASGDSARVGTAPNGEPLYAASWVHEPYPDELAGYLSTAQGPGWGLIACRTVPEFRVEDCTVLDEWPNGSGIAKAVVGASWQFRVRPPRLGGELKVGEWVRIRIDYGMRRR</sequence>
<evidence type="ECO:0000313" key="3">
    <source>
        <dbReference type="EMBL" id="MFC4294265.1"/>
    </source>
</evidence>
<protein>
    <recommendedName>
        <fullName evidence="5">Protein TonB</fullName>
    </recommendedName>
</protein>
<feature type="compositionally biased region" description="Low complexity" evidence="1">
    <location>
        <begin position="134"/>
        <end position="151"/>
    </location>
</feature>
<evidence type="ECO:0000313" key="4">
    <source>
        <dbReference type="Proteomes" id="UP001595828"/>
    </source>
</evidence>
<dbReference type="EMBL" id="JBHSDR010000003">
    <property type="protein sequence ID" value="MFC4294265.1"/>
    <property type="molecule type" value="Genomic_DNA"/>
</dbReference>
<feature type="compositionally biased region" description="Pro residues" evidence="1">
    <location>
        <begin position="93"/>
        <end position="113"/>
    </location>
</feature>
<feature type="transmembrane region" description="Helical" evidence="2">
    <location>
        <begin position="27"/>
        <end position="46"/>
    </location>
</feature>
<keyword evidence="4" id="KW-1185">Reference proteome</keyword>
<feature type="region of interest" description="Disordered" evidence="1">
    <location>
        <begin position="63"/>
        <end position="114"/>
    </location>
</feature>
<proteinExistence type="predicted"/>
<keyword evidence="2" id="KW-1133">Transmembrane helix</keyword>
<evidence type="ECO:0008006" key="5">
    <source>
        <dbReference type="Google" id="ProtNLM"/>
    </source>
</evidence>
<dbReference type="Proteomes" id="UP001595828">
    <property type="component" value="Unassembled WGS sequence"/>
</dbReference>
<evidence type="ECO:0000256" key="2">
    <source>
        <dbReference type="SAM" id="Phobius"/>
    </source>
</evidence>
<name>A0ABV8RNY2_9SPHN</name>
<organism evidence="3 4">
    <name type="scientific">Novosphingobium tardum</name>
    <dbReference type="NCBI Taxonomy" id="1538021"/>
    <lineage>
        <taxon>Bacteria</taxon>
        <taxon>Pseudomonadati</taxon>
        <taxon>Pseudomonadota</taxon>
        <taxon>Alphaproteobacteria</taxon>
        <taxon>Sphingomonadales</taxon>
        <taxon>Sphingomonadaceae</taxon>
        <taxon>Novosphingobium</taxon>
    </lineage>
</organism>
<comment type="caution">
    <text evidence="3">The sequence shown here is derived from an EMBL/GenBank/DDBJ whole genome shotgun (WGS) entry which is preliminary data.</text>
</comment>